<comment type="cofactor">
    <cofactor evidence="1">
        <name>pantetheine 4'-phosphate</name>
        <dbReference type="ChEBI" id="CHEBI:47942"/>
    </cofactor>
</comment>
<evidence type="ECO:0000256" key="4">
    <source>
        <dbReference type="ARBA" id="ARBA00022553"/>
    </source>
</evidence>
<reference evidence="10" key="1">
    <citation type="submission" date="2012-11" db="EMBL/GenBank/DDBJ databases">
        <title>Targeting non-heme alpha-ketoglutarate halogenase genes reveals unprecedented arrangement of the gene cluster of actinomycin G.</title>
        <authorList>
            <person name="Wang X."/>
            <person name="Annand K.J."/>
            <person name="Onega M."/>
            <person name="Rateb M.E."/>
            <person name="Jaspars M."/>
            <person name="Deng H."/>
        </authorList>
    </citation>
    <scope>NUCLEOTIDE SEQUENCE</scope>
    <source>
        <strain evidence="10">DSM 41873</strain>
    </source>
</reference>
<dbReference type="CDD" id="cd12117">
    <property type="entry name" value="A_NRPS_Srf_like"/>
    <property type="match status" value="1"/>
</dbReference>
<keyword evidence="5" id="KW-0436">Ligase</keyword>
<keyword evidence="3" id="KW-0596">Phosphopantetheine</keyword>
<organism evidence="10">
    <name type="scientific">Streptomyces iakyrus</name>
    <dbReference type="NCBI Taxonomy" id="68219"/>
    <lineage>
        <taxon>Bacteria</taxon>
        <taxon>Bacillati</taxon>
        <taxon>Actinomycetota</taxon>
        <taxon>Actinomycetes</taxon>
        <taxon>Kitasatosporales</taxon>
        <taxon>Streptomycetaceae</taxon>
        <taxon>Streptomyces</taxon>
    </lineage>
</organism>
<evidence type="ECO:0000256" key="8">
    <source>
        <dbReference type="SAM" id="MobiDB-lite"/>
    </source>
</evidence>
<evidence type="ECO:0000256" key="2">
    <source>
        <dbReference type="ARBA" id="ARBA00006432"/>
    </source>
</evidence>
<dbReference type="PROSITE" id="PS00012">
    <property type="entry name" value="PHOSPHOPANTETHEINE"/>
    <property type="match status" value="2"/>
</dbReference>
<dbReference type="PANTHER" id="PTHR45527:SF14">
    <property type="entry name" value="PLIPASTATIN SYNTHASE SUBUNIT B"/>
    <property type="match status" value="1"/>
</dbReference>
<name>H8W3V6_9ACTN</name>
<dbReference type="SUPFAM" id="SSF56801">
    <property type="entry name" value="Acetyl-CoA synthetase-like"/>
    <property type="match status" value="2"/>
</dbReference>
<dbReference type="SUPFAM" id="SSF52777">
    <property type="entry name" value="CoA-dependent acyltransferases"/>
    <property type="match status" value="6"/>
</dbReference>
<dbReference type="Pfam" id="PF00550">
    <property type="entry name" value="PP-binding"/>
    <property type="match status" value="2"/>
</dbReference>
<dbReference type="Gene3D" id="3.30.559.10">
    <property type="entry name" value="Chloramphenicol acetyltransferase-like domain"/>
    <property type="match status" value="3"/>
</dbReference>
<dbReference type="PROSITE" id="PS00455">
    <property type="entry name" value="AMP_BINDING"/>
    <property type="match status" value="2"/>
</dbReference>
<dbReference type="InterPro" id="IPR036736">
    <property type="entry name" value="ACP-like_sf"/>
</dbReference>
<feature type="domain" description="Carrier" evidence="9">
    <location>
        <begin position="1003"/>
        <end position="1078"/>
    </location>
</feature>
<dbReference type="Gene3D" id="1.10.1200.10">
    <property type="entry name" value="ACP-like"/>
    <property type="match status" value="2"/>
</dbReference>
<dbReference type="GO" id="GO:0043041">
    <property type="term" value="P:amino acid activation for nonribosomal peptide biosynthetic process"/>
    <property type="evidence" value="ECO:0007669"/>
    <property type="project" value="TreeGrafter"/>
</dbReference>
<dbReference type="Gene3D" id="3.30.300.30">
    <property type="match status" value="2"/>
</dbReference>
<dbReference type="FunFam" id="2.30.38.10:FF:000001">
    <property type="entry name" value="Non-ribosomal peptide synthetase PvdI"/>
    <property type="match status" value="2"/>
</dbReference>
<dbReference type="InterPro" id="IPR020845">
    <property type="entry name" value="AMP-binding_CS"/>
</dbReference>
<dbReference type="Pfam" id="PF13193">
    <property type="entry name" value="AMP-binding_C"/>
    <property type="match status" value="2"/>
</dbReference>
<dbReference type="InterPro" id="IPR006162">
    <property type="entry name" value="Ppantetheine_attach_site"/>
</dbReference>
<dbReference type="GO" id="GO:0044550">
    <property type="term" value="P:secondary metabolite biosynthetic process"/>
    <property type="evidence" value="ECO:0007669"/>
    <property type="project" value="UniProtKB-ARBA"/>
</dbReference>
<feature type="region of interest" description="Disordered" evidence="8">
    <location>
        <begin position="605"/>
        <end position="627"/>
    </location>
</feature>
<evidence type="ECO:0000256" key="6">
    <source>
        <dbReference type="ARBA" id="ARBA00022737"/>
    </source>
</evidence>
<dbReference type="InterPro" id="IPR009081">
    <property type="entry name" value="PP-bd_ACP"/>
</dbReference>
<dbReference type="GO" id="GO:0005829">
    <property type="term" value="C:cytosol"/>
    <property type="evidence" value="ECO:0007669"/>
    <property type="project" value="TreeGrafter"/>
</dbReference>
<dbReference type="InterPro" id="IPR023213">
    <property type="entry name" value="CAT-like_dom_sf"/>
</dbReference>
<dbReference type="EMBL" id="FN824141">
    <property type="protein sequence ID" value="CBL94645.1"/>
    <property type="molecule type" value="Genomic_DNA"/>
</dbReference>
<dbReference type="PANTHER" id="PTHR45527">
    <property type="entry name" value="NONRIBOSOMAL PEPTIDE SYNTHETASE"/>
    <property type="match status" value="1"/>
</dbReference>
<feature type="region of interest" description="Disordered" evidence="8">
    <location>
        <begin position="987"/>
        <end position="1006"/>
    </location>
</feature>
<dbReference type="GO" id="GO:0008610">
    <property type="term" value="P:lipid biosynthetic process"/>
    <property type="evidence" value="ECO:0007669"/>
    <property type="project" value="UniProtKB-ARBA"/>
</dbReference>
<dbReference type="NCBIfam" id="TIGR01733">
    <property type="entry name" value="AA-adenyl-dom"/>
    <property type="match status" value="2"/>
</dbReference>
<dbReference type="Pfam" id="PF00501">
    <property type="entry name" value="AMP-binding"/>
    <property type="match status" value="2"/>
</dbReference>
<evidence type="ECO:0000256" key="1">
    <source>
        <dbReference type="ARBA" id="ARBA00001957"/>
    </source>
</evidence>
<dbReference type="SUPFAM" id="SSF47336">
    <property type="entry name" value="ACP-like"/>
    <property type="match status" value="2"/>
</dbReference>
<dbReference type="InterPro" id="IPR010071">
    <property type="entry name" value="AA_adenyl_dom"/>
</dbReference>
<dbReference type="NCBIfam" id="TIGR01720">
    <property type="entry name" value="NRPS-para261"/>
    <property type="match status" value="1"/>
</dbReference>
<accession>H8W3V6</accession>
<evidence type="ECO:0000259" key="9">
    <source>
        <dbReference type="PROSITE" id="PS50075"/>
    </source>
</evidence>
<comment type="similarity">
    <text evidence="2">Belongs to the ATP-dependent AMP-binding enzyme family.</text>
</comment>
<dbReference type="Gene3D" id="3.40.50.980">
    <property type="match status" value="4"/>
</dbReference>
<dbReference type="SMART" id="SM00823">
    <property type="entry name" value="PKS_PP"/>
    <property type="match status" value="2"/>
</dbReference>
<dbReference type="Gene3D" id="3.30.559.30">
    <property type="entry name" value="Nonribosomal peptide synthetase, condensation domain"/>
    <property type="match status" value="3"/>
</dbReference>
<evidence type="ECO:0000313" key="10">
    <source>
        <dbReference type="EMBL" id="CBL94645.1"/>
    </source>
</evidence>
<dbReference type="Pfam" id="PF00668">
    <property type="entry name" value="Condensation"/>
    <property type="match status" value="3"/>
</dbReference>
<dbReference type="GO" id="GO:0017000">
    <property type="term" value="P:antibiotic biosynthetic process"/>
    <property type="evidence" value="ECO:0007669"/>
    <property type="project" value="UniProtKB-KW"/>
</dbReference>
<dbReference type="FunFam" id="3.40.50.980:FF:000002">
    <property type="entry name" value="Enterobactin synthetase component F"/>
    <property type="match status" value="1"/>
</dbReference>
<evidence type="ECO:0000256" key="3">
    <source>
        <dbReference type="ARBA" id="ARBA00022450"/>
    </source>
</evidence>
<evidence type="ECO:0000256" key="7">
    <source>
        <dbReference type="ARBA" id="ARBA00023194"/>
    </source>
</evidence>
<dbReference type="InterPro" id="IPR000873">
    <property type="entry name" value="AMP-dep_synth/lig_dom"/>
</dbReference>
<keyword evidence="7" id="KW-0045">Antibiotic biosynthesis</keyword>
<evidence type="ECO:0000256" key="5">
    <source>
        <dbReference type="ARBA" id="ARBA00022598"/>
    </source>
</evidence>
<dbReference type="FunFam" id="3.40.50.980:FF:000001">
    <property type="entry name" value="Non-ribosomal peptide synthetase"/>
    <property type="match status" value="1"/>
</dbReference>
<dbReference type="InterPro" id="IPR025110">
    <property type="entry name" value="AMP-bd_C"/>
</dbReference>
<keyword evidence="6" id="KW-0677">Repeat</keyword>
<dbReference type="FunFam" id="1.10.1200.10:FF:000005">
    <property type="entry name" value="Nonribosomal peptide synthetase 1"/>
    <property type="match status" value="1"/>
</dbReference>
<dbReference type="InterPro" id="IPR020806">
    <property type="entry name" value="PKS_PP-bd"/>
</dbReference>
<gene>
    <name evidence="10" type="primary">actG1'</name>
</gene>
<dbReference type="CDD" id="cd17643">
    <property type="entry name" value="A_NRPS_Cytc1-like"/>
    <property type="match status" value="1"/>
</dbReference>
<dbReference type="FunFam" id="3.30.559.30:FF:000001">
    <property type="entry name" value="Non-ribosomal peptide synthetase"/>
    <property type="match status" value="1"/>
</dbReference>
<dbReference type="GO" id="GO:0072330">
    <property type="term" value="P:monocarboxylic acid biosynthetic process"/>
    <property type="evidence" value="ECO:0007669"/>
    <property type="project" value="UniProtKB-ARBA"/>
</dbReference>
<protein>
    <submittedName>
        <fullName evidence="10">ACMS II</fullName>
    </submittedName>
</protein>
<sequence length="2642" mass="284403">MSGREPEGAILPLSAAQREIWFAEQRLESANSVYRVGEYVRIDGPLDTALFERALRQTVGEADALHVRFAESGDHARQSVRQVADWPLPYVDVGDRPDPTAAATAWMERDLRRPMDLARGPLFRHALIGLRDDCHIWYHSYHHIVMDAFGAQLIARRVAAVYTALAEGRPCEASPFGSLRRLIHSDTAYRSSEQFARDRAFWTGLFADRPPTPRLVVPSRSTPAELLRSTTRLGQDRLERIREITRRARVPWSQLAITAAAAYVHRMTGADDVVVGLPVAARTDVVVRQTPGMTSNVLPLRVPVRPDLSIAGLLREVSDRVRDVVAHQRYRGEDLHRDIALPDTAAARYAPLVNVMSFDYGLRFGEHPATVHNLSSGLVGDLAIAVWDRRDGSGLQIDLTAHPEVCDRQTLTNHQNRFVALLNAVTEADPDSPIGRIDLLTAAERRRLLPPPAAAAPARRATLPGLIVWRSVARWERAMIPCLGCSRPGRRPPPTRAPAVSLGGTRLTYAELNSRANRLARLLIAHGAGPEKIVAVALPRSVELIAALLAVTKTGAAYLPLDPAYPHARLELMLADAAPVLVVTDRDTAPALPSGAPTLVLDEGTTPGLLDAQPATDPADGDRTRPLTPEHPAYVIYTSGSTGRPKGVLVTHHNVVRLFDATRERFAFGERDVWTLFHSAAFDFSTWEIWGALLHGGRLVVVPYDVSRTPARLLRLLADEGVTVLNQTPSAFYQLMQADREEPAHGDRLALRTVVFGGEALRPDRLRPWYERHPDTAPALVNMYGITETTVHVTRLDLDRDQVAAAETSVIGTGLSDLRTYVLGPGLRPVPPGVPGELHVAGAGLARGYLGRPGLTAQRFVADPYGPPGTRMYRTGDMARWTADGLLEYLGRSDDQVKIRGFRIEPGEVEAALAEHDGIAQVAVLVRRDRLDDDRLVAYVVPAAGAAVRPEELRAFARDRLPEHMVPAAVVLLGRLPLTPNGKLDRAALPAPDRASAGGPHQPARTPREQAVCDLFAEVLGVDRVGADDDFFDLGGHSLLATRLAARIRATFGAETGVRAAFEARTPAALAQRLDDGGPARPALTRRARPEVLPLSFAQRRLWFLHQLEGPSATYNIPLALRFTGALDHTALRAALGDVVARHESLRTVFPQTDGVPTQRVLDPEWAVPPLPVTPATARTLPDLLTAAARHAFLLAAEPPLRAELISLSADEHVLLLVLHHIAADGWSIGPLSRDLETAYGARSRGERPEWPDLPAQYADYTLWQRDLLGDPEDAESLFATQIAYWRRQLAGLPECLDLPTDRPRPAVASHRGDYLAAEIDADLHRRLLETARAANASLFMVLMAGLAALLTRLGAGTDIPVGTPIAGRTDQALDDLVGLFVNTQVIRTDTSGAPSFTELVARVRETTLAAHAHQDVPFEHLVDVLSPSRSLAHHPLFQVVLALQNAADASFDLPGLQVRSELGRTGTAKFDLFLSLSEEYDDGRPAGIHALVEYADDLFDPESVLRLWDRWIRLLDAAVTDPGAPVAGIDLLTPAQRERILRQGTGPEQPAPDLPLPALFEARAAADPDAVALVAGDTRLTRSEVNARANRLARALRARGVRRGDAVLLRLDRSVDAVVAILAVLKAGGTYVPLDPRQPAARTELIVRDTRPALLLTTRDAPPLDGVSRLDLDDPTTAAELAAGPAADLRLTASPADAAYVMYTSGSTGRPKGITVTHANVAALASDPCWSDAAHDRVLLHSPLAFDASTYELWVPLLRGGQVVVAPPGDLDVPTLAGLITGSGVTGLWLTAALFDVMAEHDPGCFAAVRQVWAGGEALSPAAVGRVLAACPGTVVVNGYGPTETTTFATSHAVRDLAPDAPAVPIGRPLAGTRTYVLDAGLHPVPEGVVGELYIAGSGPARGYLGQPALTAQRFVADPFGPPGARMYRTGDLVRWSGAGVLEFAGRSDDQVKIRGFRIEPGEIEAVLTGHPDVVRATVLARPDHTGGTRLVAYLGTAADPAALRAYAAERLPDYMVPAAFVPLPALPLTANGKVDRAALPEPALPVTDHREPGTPREKLLCELFSQVLGQDRIGADDDFFSLGGDSILSIRLVSQARAAGLDAGVQDVFGHRTAARLAEALGDLTAPAPAEDSGSGDGLVPPSPIMCWLQDRGGPIDRFSQSLLLRAPHRLDRDRLTAAVAALTDRHATLRARLTQEPDGDRWALEIRPAGAGDPADLVHVAELPSTGPGHAGDVPERPADVLRTAVEREAEAATARLSPRDGRMAQFVWLDAGPGREGRLLMVIHHLAVDGVSWRVLVPDLLAALDGTPPPPVGASVRTWSRTLHARARQPETVGELAWWTRVVREPDPLLTARALDRARDLTGTAAQFTATLPPDATEPLLTSVPAAFHAGVQDVLLAALSLALGHFRREQGRGEGSAVLIDVEGHGRDEDGSGIDLSRTVGWFTSLYPVRLDPGAHAWEEVTAGAPGTAAAVKRVKEQMRAVPAHGRGFGLLRYLNPGTAAELAAAAVPQIGFNYVGRFPAPGTAIVREHPEWRVANEIGLVGGSDAALPLAHGLEVDAAVRDHPDGPRLTATWRWASGMWPEPDARTVAEYWFQALRGLARNGSEPGGGGFTPSDFPLVGLAQHDVEQLEDMWRTR</sequence>
<dbReference type="GO" id="GO:0016874">
    <property type="term" value="F:ligase activity"/>
    <property type="evidence" value="ECO:0007669"/>
    <property type="project" value="UniProtKB-KW"/>
</dbReference>
<dbReference type="PROSITE" id="PS50075">
    <property type="entry name" value="CARRIER"/>
    <property type="match status" value="2"/>
</dbReference>
<proteinExistence type="inferred from homology"/>
<feature type="domain" description="Carrier" evidence="9">
    <location>
        <begin position="2053"/>
        <end position="2127"/>
    </location>
</feature>
<keyword evidence="4" id="KW-0597">Phosphoprotein</keyword>
<dbReference type="InterPro" id="IPR001242">
    <property type="entry name" value="Condensation_dom"/>
</dbReference>
<dbReference type="InterPro" id="IPR010060">
    <property type="entry name" value="NRPS_synth"/>
</dbReference>
<dbReference type="CDD" id="cd19540">
    <property type="entry name" value="LCL_NRPS-like"/>
    <property type="match status" value="1"/>
</dbReference>
<dbReference type="GO" id="GO:0031177">
    <property type="term" value="F:phosphopantetheine binding"/>
    <property type="evidence" value="ECO:0007669"/>
    <property type="project" value="InterPro"/>
</dbReference>
<dbReference type="InterPro" id="IPR045851">
    <property type="entry name" value="AMP-bd_C_sf"/>
</dbReference>
<dbReference type="FunFam" id="1.10.1200.10:FF:000016">
    <property type="entry name" value="Non-ribosomal peptide synthase"/>
    <property type="match status" value="1"/>
</dbReference>
<dbReference type="Gene3D" id="2.30.38.10">
    <property type="entry name" value="Luciferase, Domain 3"/>
    <property type="match status" value="2"/>
</dbReference>
<dbReference type="FunFam" id="3.30.300.30:FF:000010">
    <property type="entry name" value="Enterobactin synthetase component F"/>
    <property type="match status" value="2"/>
</dbReference>
<dbReference type="FunFam" id="3.40.50.12780:FF:000012">
    <property type="entry name" value="Non-ribosomal peptide synthetase"/>
    <property type="match status" value="2"/>
</dbReference>